<reference evidence="1" key="1">
    <citation type="submission" date="2023-06" db="EMBL/GenBank/DDBJ databases">
        <authorList>
            <person name="Delattre M."/>
        </authorList>
    </citation>
    <scope>NUCLEOTIDE SEQUENCE</scope>
    <source>
        <strain evidence="1">AF72</strain>
    </source>
</reference>
<gene>
    <name evidence="1" type="ORF">MSPICULIGERA_LOCUS948</name>
</gene>
<keyword evidence="2" id="KW-1185">Reference proteome</keyword>
<dbReference type="Proteomes" id="UP001177023">
    <property type="component" value="Unassembled WGS sequence"/>
</dbReference>
<evidence type="ECO:0000313" key="2">
    <source>
        <dbReference type="Proteomes" id="UP001177023"/>
    </source>
</evidence>
<feature type="non-terminal residue" evidence="1">
    <location>
        <position position="1"/>
    </location>
</feature>
<sequence length="192" mass="21317">MVHYRSADPNPLLLRDDFRVERAVLEDNELRRLMCITRRLVKCRLRIIRKREKGDSRDPGLVPSSSSSGMQKAEIIAQDLSVRMLVETNRGTDFPIGIPTTARSDRTEATCGRANLCTNESASQSPPSKVPLSLWYALDILGRSTSAGKRTEIRLVKPARRSCHITTYTKRNPELGTDSAIIVSGSDVPPNG</sequence>
<accession>A0AA36C4Z9</accession>
<proteinExistence type="predicted"/>
<name>A0AA36C4Z9_9BILA</name>
<evidence type="ECO:0000313" key="1">
    <source>
        <dbReference type="EMBL" id="CAJ0558328.1"/>
    </source>
</evidence>
<dbReference type="EMBL" id="CATQJA010000229">
    <property type="protein sequence ID" value="CAJ0558328.1"/>
    <property type="molecule type" value="Genomic_DNA"/>
</dbReference>
<dbReference type="AlphaFoldDB" id="A0AA36C4Z9"/>
<protein>
    <submittedName>
        <fullName evidence="1">Uncharacterized protein</fullName>
    </submittedName>
</protein>
<organism evidence="1 2">
    <name type="scientific">Mesorhabditis spiculigera</name>
    <dbReference type="NCBI Taxonomy" id="96644"/>
    <lineage>
        <taxon>Eukaryota</taxon>
        <taxon>Metazoa</taxon>
        <taxon>Ecdysozoa</taxon>
        <taxon>Nematoda</taxon>
        <taxon>Chromadorea</taxon>
        <taxon>Rhabditida</taxon>
        <taxon>Rhabditina</taxon>
        <taxon>Rhabditomorpha</taxon>
        <taxon>Rhabditoidea</taxon>
        <taxon>Rhabditidae</taxon>
        <taxon>Mesorhabditinae</taxon>
        <taxon>Mesorhabditis</taxon>
    </lineage>
</organism>
<comment type="caution">
    <text evidence="1">The sequence shown here is derived from an EMBL/GenBank/DDBJ whole genome shotgun (WGS) entry which is preliminary data.</text>
</comment>